<keyword evidence="1" id="KW-0732">Signal</keyword>
<feature type="chain" id="PRO_5024392504" evidence="1">
    <location>
        <begin position="23"/>
        <end position="113"/>
    </location>
</feature>
<organism evidence="2 3">
    <name type="scientific">Morganella psychrotolerans</name>
    <dbReference type="NCBI Taxonomy" id="368603"/>
    <lineage>
        <taxon>Bacteria</taxon>
        <taxon>Pseudomonadati</taxon>
        <taxon>Pseudomonadota</taxon>
        <taxon>Gammaproteobacteria</taxon>
        <taxon>Enterobacterales</taxon>
        <taxon>Morganellaceae</taxon>
        <taxon>Morganella</taxon>
    </lineage>
</organism>
<name>A0A5M9RAE5_9GAMM</name>
<dbReference type="RefSeq" id="WP_150384765.1">
    <property type="nucleotide sequence ID" value="NZ_BAAAFS010000001.1"/>
</dbReference>
<evidence type="ECO:0000313" key="2">
    <source>
        <dbReference type="EMBL" id="KAA8717720.1"/>
    </source>
</evidence>
<dbReference type="AlphaFoldDB" id="A0A5M9RAE5"/>
<reference evidence="2 3" key="1">
    <citation type="submission" date="2019-09" db="EMBL/GenBank/DDBJ databases">
        <title>Draft genome sequence of various Type strains from the CCUG.</title>
        <authorList>
            <person name="Pineiro-Iglesias B."/>
            <person name="Tunovic T."/>
            <person name="Unosson C."/>
            <person name="Inganas E."/>
            <person name="Ohlen M."/>
            <person name="Cardew S."/>
            <person name="Jensie-Markopoulos S."/>
            <person name="Salva-Serra F."/>
            <person name="Jaen-Luchoro D."/>
            <person name="Karlsson R."/>
            <person name="Svensson-Stadler L."/>
            <person name="Chun J."/>
            <person name="Moore E."/>
        </authorList>
    </citation>
    <scope>NUCLEOTIDE SEQUENCE [LARGE SCALE GENOMIC DNA]</scope>
    <source>
        <strain evidence="2 3">CCUG 53682T</strain>
    </source>
</reference>
<dbReference type="EMBL" id="VXKB01000001">
    <property type="protein sequence ID" value="KAA8717720.1"/>
    <property type="molecule type" value="Genomic_DNA"/>
</dbReference>
<proteinExistence type="predicted"/>
<feature type="signal peptide" evidence="1">
    <location>
        <begin position="1"/>
        <end position="22"/>
    </location>
</feature>
<comment type="caution">
    <text evidence="2">The sequence shown here is derived from an EMBL/GenBank/DDBJ whole genome shotgun (WGS) entry which is preliminary data.</text>
</comment>
<protein>
    <submittedName>
        <fullName evidence="2">Uncharacterized protein</fullName>
    </submittedName>
</protein>
<evidence type="ECO:0000256" key="1">
    <source>
        <dbReference type="SAM" id="SignalP"/>
    </source>
</evidence>
<sequence>MLKKPIFIVMSLAYFPSMNTLAEETNLLVCDAKITKMERSVNHRVTIKYYNTNTSQYELLAPHLSFILPASLSAFNFIKTAYLYNKPLCVEYKQEGTGDNQINYIKNIHDHSL</sequence>
<gene>
    <name evidence="2" type="ORF">F4V73_07730</name>
</gene>
<accession>A0A5M9RAE5</accession>
<evidence type="ECO:0000313" key="3">
    <source>
        <dbReference type="Proteomes" id="UP000322181"/>
    </source>
</evidence>
<dbReference type="Proteomes" id="UP000322181">
    <property type="component" value="Unassembled WGS sequence"/>
</dbReference>